<accession>A0A3L6T297</accession>
<dbReference type="Proteomes" id="UP000275267">
    <property type="component" value="Unassembled WGS sequence"/>
</dbReference>
<dbReference type="STRING" id="4540.A0A3L6T297"/>
<dbReference type="GO" id="GO:0003723">
    <property type="term" value="F:RNA binding"/>
    <property type="evidence" value="ECO:0007669"/>
    <property type="project" value="InterPro"/>
</dbReference>
<dbReference type="InterPro" id="IPR046960">
    <property type="entry name" value="PPR_At4g14850-like_plant"/>
</dbReference>
<dbReference type="OrthoDB" id="691369at2759"/>
<dbReference type="GO" id="GO:0009451">
    <property type="term" value="P:RNA modification"/>
    <property type="evidence" value="ECO:0007669"/>
    <property type="project" value="InterPro"/>
</dbReference>
<dbReference type="AlphaFoldDB" id="A0A3L6T297"/>
<comment type="caution">
    <text evidence="1">The sequence shown here is derived from an EMBL/GenBank/DDBJ whole genome shotgun (WGS) entry which is preliminary data.</text>
</comment>
<sequence length="113" mass="12707">MGACSFHKNSEVGKYAAEKLLLFDPDCTAAYVLLSNIYSSEGRWDDRARIMKRMREMGLRKDTGQSWIELHKEVRSFVARKTSHHDSAGVNNVLQRLSAASSDQDDLVESNAS</sequence>
<dbReference type="EMBL" id="PQIB02000003">
    <property type="protein sequence ID" value="RLN30051.1"/>
    <property type="molecule type" value="Genomic_DNA"/>
</dbReference>
<dbReference type="PANTHER" id="PTHR47926">
    <property type="entry name" value="PENTATRICOPEPTIDE REPEAT-CONTAINING PROTEIN"/>
    <property type="match status" value="1"/>
</dbReference>
<evidence type="ECO:0000313" key="1">
    <source>
        <dbReference type="EMBL" id="RLN30051.1"/>
    </source>
</evidence>
<dbReference type="Pfam" id="PF20431">
    <property type="entry name" value="E_motif"/>
    <property type="match status" value="1"/>
</dbReference>
<name>A0A3L6T297_PANMI</name>
<dbReference type="PANTHER" id="PTHR47926:SF374">
    <property type="entry name" value="PENTATRICOPEPTIDE REPEAT-CONTAINING PROTEIN"/>
    <property type="match status" value="1"/>
</dbReference>
<gene>
    <name evidence="1" type="ORF">C2845_PM05G12350</name>
</gene>
<protein>
    <submittedName>
        <fullName evidence="1">Pentatricopeptide repeat-containing protein</fullName>
    </submittedName>
</protein>
<keyword evidence="2" id="KW-1185">Reference proteome</keyword>
<dbReference type="InterPro" id="IPR046848">
    <property type="entry name" value="E_motif"/>
</dbReference>
<proteinExistence type="predicted"/>
<organism evidence="1 2">
    <name type="scientific">Panicum miliaceum</name>
    <name type="common">Proso millet</name>
    <name type="synonym">Broomcorn millet</name>
    <dbReference type="NCBI Taxonomy" id="4540"/>
    <lineage>
        <taxon>Eukaryota</taxon>
        <taxon>Viridiplantae</taxon>
        <taxon>Streptophyta</taxon>
        <taxon>Embryophyta</taxon>
        <taxon>Tracheophyta</taxon>
        <taxon>Spermatophyta</taxon>
        <taxon>Magnoliopsida</taxon>
        <taxon>Liliopsida</taxon>
        <taxon>Poales</taxon>
        <taxon>Poaceae</taxon>
        <taxon>PACMAD clade</taxon>
        <taxon>Panicoideae</taxon>
        <taxon>Panicodae</taxon>
        <taxon>Paniceae</taxon>
        <taxon>Panicinae</taxon>
        <taxon>Panicum</taxon>
        <taxon>Panicum sect. Panicum</taxon>
    </lineage>
</organism>
<evidence type="ECO:0000313" key="2">
    <source>
        <dbReference type="Proteomes" id="UP000275267"/>
    </source>
</evidence>
<reference evidence="2" key="1">
    <citation type="journal article" date="2019" name="Nat. Commun.">
        <title>The genome of broomcorn millet.</title>
        <authorList>
            <person name="Zou C."/>
            <person name="Miki D."/>
            <person name="Li D."/>
            <person name="Tang Q."/>
            <person name="Xiao L."/>
            <person name="Rajput S."/>
            <person name="Deng P."/>
            <person name="Jia W."/>
            <person name="Huang R."/>
            <person name="Zhang M."/>
            <person name="Sun Y."/>
            <person name="Hu J."/>
            <person name="Fu X."/>
            <person name="Schnable P.S."/>
            <person name="Li F."/>
            <person name="Zhang H."/>
            <person name="Feng B."/>
            <person name="Zhu X."/>
            <person name="Liu R."/>
            <person name="Schnable J.C."/>
            <person name="Zhu J.-K."/>
            <person name="Zhang H."/>
        </authorList>
    </citation>
    <scope>NUCLEOTIDE SEQUENCE [LARGE SCALE GENOMIC DNA]</scope>
</reference>